<keyword evidence="5 8" id="KW-0812">Transmembrane</keyword>
<feature type="transmembrane region" description="Helical" evidence="8">
    <location>
        <begin position="304"/>
        <end position="328"/>
    </location>
</feature>
<evidence type="ECO:0000256" key="6">
    <source>
        <dbReference type="ARBA" id="ARBA00022989"/>
    </source>
</evidence>
<proteinExistence type="inferred from homology"/>
<dbReference type="PANTHER" id="PTHR30614:SF41">
    <property type="entry name" value="INNER MEMBRANE AMINO-ACID ABC TRANSPORTER PERMEASE PROTEIN YHDY"/>
    <property type="match status" value="1"/>
</dbReference>
<dbReference type="InterPro" id="IPR010065">
    <property type="entry name" value="AA_ABC_transptr_permease_3TM"/>
</dbReference>
<evidence type="ECO:0000259" key="9">
    <source>
        <dbReference type="PROSITE" id="PS50928"/>
    </source>
</evidence>
<keyword evidence="6 8" id="KW-1133">Transmembrane helix</keyword>
<dbReference type="CDD" id="cd06261">
    <property type="entry name" value="TM_PBP2"/>
    <property type="match status" value="1"/>
</dbReference>
<sequence>MSTNSLGFVRTELLAPRPAPASERSAIGWIRGNLFATPKDTALTILAIALLVWTVPDMLNWLFFDAVWSGSDRTACLTLAQGGVQPDGWSGACWAFVSERFEQFMFGRYPIDERWRPTLVAVLFAAVLAPMLMPRLPYKGWNALVLFVIFPIVAFFLLHGGVFGLQRVETPLWGGLMVTLILSFVGIAVSLPIGILLALGRRSHLPVIRVICVTFIEVIRGVPLITVLFMANVMLPLFLPTGWTIDNFLRALVGVALFASAYMAEVVRGGLQAIPKGQYEGADSLGLTYWQKTRLIIMPQALKLVIPGIVNTFIGLFKDTSLVSIIGMFDLLGIVQLNFTDTRWITPITPSTGLIFAGFIFWLFCFGMSRYSAFMERHLDTGHKR</sequence>
<keyword evidence="11" id="KW-1185">Reference proteome</keyword>
<name>A0ABM8PLT5_9HYPH</name>
<evidence type="ECO:0000313" key="10">
    <source>
        <dbReference type="EMBL" id="CAD7037018.1"/>
    </source>
</evidence>
<reference evidence="10 11" key="1">
    <citation type="submission" date="2020-11" db="EMBL/GenBank/DDBJ databases">
        <authorList>
            <person name="Lassalle F."/>
        </authorList>
    </citation>
    <scope>NUCLEOTIDE SEQUENCE [LARGE SCALE GENOMIC DNA]</scope>
    <source>
        <strain evidence="10 11">AB21</strain>
    </source>
</reference>
<gene>
    <name evidence="10" type="ORF">RHAB21_02601</name>
</gene>
<dbReference type="InterPro" id="IPR043429">
    <property type="entry name" value="ArtM/GltK/GlnP/TcyL/YhdX-like"/>
</dbReference>
<evidence type="ECO:0000256" key="4">
    <source>
        <dbReference type="ARBA" id="ARBA00022475"/>
    </source>
</evidence>
<dbReference type="NCBIfam" id="TIGR01726">
    <property type="entry name" value="HEQRo_perm_3TM"/>
    <property type="match status" value="1"/>
</dbReference>
<comment type="similarity">
    <text evidence="2">Belongs to the binding-protein-dependent transport system permease family. HisMQ subfamily.</text>
</comment>
<dbReference type="InterPro" id="IPR000515">
    <property type="entry name" value="MetI-like"/>
</dbReference>
<comment type="caution">
    <text evidence="10">The sequence shown here is derived from an EMBL/GenBank/DDBJ whole genome shotgun (WGS) entry which is preliminary data.</text>
</comment>
<feature type="domain" description="ABC transmembrane type-1" evidence="9">
    <location>
        <begin position="176"/>
        <end position="365"/>
    </location>
</feature>
<accession>A0ABM8PLT5</accession>
<dbReference type="Gene3D" id="1.10.3720.10">
    <property type="entry name" value="MetI-like"/>
    <property type="match status" value="1"/>
</dbReference>
<evidence type="ECO:0000256" key="8">
    <source>
        <dbReference type="RuleBase" id="RU363032"/>
    </source>
</evidence>
<dbReference type="PANTHER" id="PTHR30614">
    <property type="entry name" value="MEMBRANE COMPONENT OF AMINO ACID ABC TRANSPORTER"/>
    <property type="match status" value="1"/>
</dbReference>
<keyword evidence="4" id="KW-1003">Cell membrane</keyword>
<feature type="transmembrane region" description="Helical" evidence="8">
    <location>
        <begin position="41"/>
        <end position="64"/>
    </location>
</feature>
<evidence type="ECO:0000256" key="3">
    <source>
        <dbReference type="ARBA" id="ARBA00022448"/>
    </source>
</evidence>
<feature type="transmembrane region" description="Helical" evidence="8">
    <location>
        <begin position="172"/>
        <end position="199"/>
    </location>
</feature>
<evidence type="ECO:0000256" key="1">
    <source>
        <dbReference type="ARBA" id="ARBA00004429"/>
    </source>
</evidence>
<dbReference type="SUPFAM" id="SSF161098">
    <property type="entry name" value="MetI-like"/>
    <property type="match status" value="1"/>
</dbReference>
<dbReference type="RefSeq" id="WP_142587850.1">
    <property type="nucleotide sequence ID" value="NZ_CABFWE030000005.1"/>
</dbReference>
<dbReference type="InterPro" id="IPR035906">
    <property type="entry name" value="MetI-like_sf"/>
</dbReference>
<dbReference type="Proteomes" id="UP000601041">
    <property type="component" value="Unassembled WGS sequence"/>
</dbReference>
<feature type="transmembrane region" description="Helical" evidence="8">
    <location>
        <begin position="211"/>
        <end position="235"/>
    </location>
</feature>
<evidence type="ECO:0000256" key="7">
    <source>
        <dbReference type="ARBA" id="ARBA00023136"/>
    </source>
</evidence>
<organism evidence="10 11">
    <name type="scientific">Pseudorhizobium halotolerans</name>
    <dbReference type="NCBI Taxonomy" id="1233081"/>
    <lineage>
        <taxon>Bacteria</taxon>
        <taxon>Pseudomonadati</taxon>
        <taxon>Pseudomonadota</taxon>
        <taxon>Alphaproteobacteria</taxon>
        <taxon>Hyphomicrobiales</taxon>
        <taxon>Rhizobiaceae</taxon>
        <taxon>Rhizobium/Agrobacterium group</taxon>
        <taxon>Pseudorhizobium</taxon>
    </lineage>
</organism>
<evidence type="ECO:0000256" key="2">
    <source>
        <dbReference type="ARBA" id="ARBA00010072"/>
    </source>
</evidence>
<evidence type="ECO:0000256" key="5">
    <source>
        <dbReference type="ARBA" id="ARBA00022692"/>
    </source>
</evidence>
<protein>
    <submittedName>
        <fullName evidence="10">Amino acid ABC transporter permease</fullName>
    </submittedName>
</protein>
<comment type="subcellular location">
    <subcellularLocation>
        <location evidence="1">Cell inner membrane</location>
        <topology evidence="1">Multi-pass membrane protein</topology>
    </subcellularLocation>
    <subcellularLocation>
        <location evidence="8">Cell membrane</location>
        <topology evidence="8">Multi-pass membrane protein</topology>
    </subcellularLocation>
</comment>
<keyword evidence="7 8" id="KW-0472">Membrane</keyword>
<feature type="transmembrane region" description="Helical" evidence="8">
    <location>
        <begin position="348"/>
        <end position="368"/>
    </location>
</feature>
<evidence type="ECO:0000313" key="11">
    <source>
        <dbReference type="Proteomes" id="UP000601041"/>
    </source>
</evidence>
<dbReference type="EMBL" id="CABFWE030000005">
    <property type="protein sequence ID" value="CAD7037018.1"/>
    <property type="molecule type" value="Genomic_DNA"/>
</dbReference>
<feature type="transmembrane region" description="Helical" evidence="8">
    <location>
        <begin position="144"/>
        <end position="166"/>
    </location>
</feature>
<dbReference type="PROSITE" id="PS50928">
    <property type="entry name" value="ABC_TM1"/>
    <property type="match status" value="1"/>
</dbReference>
<dbReference type="Pfam" id="PF00528">
    <property type="entry name" value="BPD_transp_1"/>
    <property type="match status" value="1"/>
</dbReference>
<keyword evidence="3 8" id="KW-0813">Transport</keyword>